<feature type="transmembrane region" description="Helical" evidence="12">
    <location>
        <begin position="58"/>
        <end position="81"/>
    </location>
</feature>
<accession>A0A6N7EXC9</accession>
<keyword evidence="7 12" id="KW-1133">Transmembrane helix</keyword>
<evidence type="ECO:0000256" key="11">
    <source>
        <dbReference type="ARBA" id="ARBA00023201"/>
    </source>
</evidence>
<proteinExistence type="inferred from homology"/>
<feature type="transmembrane region" description="Helical" evidence="12">
    <location>
        <begin position="20"/>
        <end position="46"/>
    </location>
</feature>
<feature type="transmembrane region" description="Helical" evidence="12">
    <location>
        <begin position="268"/>
        <end position="298"/>
    </location>
</feature>
<evidence type="ECO:0000256" key="6">
    <source>
        <dbReference type="ARBA" id="ARBA00022692"/>
    </source>
</evidence>
<feature type="domain" description="Cation/H+ exchanger transmembrane" evidence="13">
    <location>
        <begin position="42"/>
        <end position="439"/>
    </location>
</feature>
<dbReference type="Gene3D" id="6.10.140.1330">
    <property type="match status" value="1"/>
</dbReference>
<dbReference type="Proteomes" id="UP000471298">
    <property type="component" value="Unassembled WGS sequence"/>
</dbReference>
<evidence type="ECO:0000256" key="10">
    <source>
        <dbReference type="ARBA" id="ARBA00023136"/>
    </source>
</evidence>
<dbReference type="AlphaFoldDB" id="A0A6N7EXC9"/>
<evidence type="ECO:0000256" key="8">
    <source>
        <dbReference type="ARBA" id="ARBA00023053"/>
    </source>
</evidence>
<comment type="subcellular location">
    <subcellularLocation>
        <location evidence="1">Cell membrane</location>
        <topology evidence="1">Multi-pass membrane protein</topology>
    </subcellularLocation>
</comment>
<name>A0A6N7EXC9_9GAMM</name>
<evidence type="ECO:0000256" key="9">
    <source>
        <dbReference type="ARBA" id="ARBA00023065"/>
    </source>
</evidence>
<evidence type="ECO:0000256" key="4">
    <source>
        <dbReference type="ARBA" id="ARBA00022449"/>
    </source>
</evidence>
<dbReference type="GO" id="GO:0015385">
    <property type="term" value="F:sodium:proton antiporter activity"/>
    <property type="evidence" value="ECO:0007669"/>
    <property type="project" value="InterPro"/>
</dbReference>
<feature type="transmembrane region" description="Helical" evidence="12">
    <location>
        <begin position="349"/>
        <end position="373"/>
    </location>
</feature>
<dbReference type="GO" id="GO:0098719">
    <property type="term" value="P:sodium ion import across plasma membrane"/>
    <property type="evidence" value="ECO:0007669"/>
    <property type="project" value="TreeGrafter"/>
</dbReference>
<sequence>MRFLWHNNASLFSSLNILFLTLLIGELAVMQIPQLIAILLVATALLSVINEKFIKMPLSIGVMVITMVASLLILLAGYWDWFHADHFVHQLVKRIDFSETLMHGMLSSMLFAGALHTNLTKLWQQKWAIFFLAIFGTFISTALVGYGIYYLFNGLGLVELPLLYCLLFGALISPTDPIAVLAIMRRVGAPADLEILISGESLFNDGVGVVLFAVIGAMILGESQTPVITGAVLFAEEMVGGILFGLLLGWVGNWLLEQVYDYHMDALITLAVSFGGYQMALVLGVSGLIAVVVAGLMAGQYMRKYYPADELGRTPLDIFWKIIDELLNAILFVLIGLELMSFATISVPVLAMSVVILVVLVARWVSVLIPIGFLKLCRHPFPRHVMGFMTWGGLRGGLPIALVLSLPQSEARETMILLTYAVVAFSIIIQGLSISPLMRFWMRNEKLPAISPSTRD</sequence>
<feature type="transmembrane region" description="Helical" evidence="12">
    <location>
        <begin position="202"/>
        <end position="221"/>
    </location>
</feature>
<dbReference type="PANTHER" id="PTHR10110:SF195">
    <property type="entry name" value="NA(+)_H(+) ANTIPORTER NHAS2"/>
    <property type="match status" value="1"/>
</dbReference>
<feature type="transmembrane region" description="Helical" evidence="12">
    <location>
        <begin position="161"/>
        <end position="182"/>
    </location>
</feature>
<evidence type="ECO:0000259" key="13">
    <source>
        <dbReference type="Pfam" id="PF00999"/>
    </source>
</evidence>
<dbReference type="InterPro" id="IPR006153">
    <property type="entry name" value="Cation/H_exchanger_TM"/>
</dbReference>
<evidence type="ECO:0000256" key="7">
    <source>
        <dbReference type="ARBA" id="ARBA00022989"/>
    </source>
</evidence>
<dbReference type="InParanoid" id="A0A6N7EXC9"/>
<evidence type="ECO:0000256" key="3">
    <source>
        <dbReference type="ARBA" id="ARBA00022448"/>
    </source>
</evidence>
<dbReference type="GO" id="GO:0015386">
    <property type="term" value="F:potassium:proton antiporter activity"/>
    <property type="evidence" value="ECO:0007669"/>
    <property type="project" value="TreeGrafter"/>
</dbReference>
<keyword evidence="4" id="KW-0050">Antiport</keyword>
<dbReference type="GO" id="GO:0005886">
    <property type="term" value="C:plasma membrane"/>
    <property type="evidence" value="ECO:0007669"/>
    <property type="project" value="UniProtKB-SubCell"/>
</dbReference>
<dbReference type="RefSeq" id="WP_152810205.1">
    <property type="nucleotide sequence ID" value="NZ_WHNW01000005.1"/>
</dbReference>
<dbReference type="InterPro" id="IPR018422">
    <property type="entry name" value="Cation/H_exchanger_CPA1"/>
</dbReference>
<organism evidence="14 15">
    <name type="scientific">Ostreibacterium oceani</name>
    <dbReference type="NCBI Taxonomy" id="2654998"/>
    <lineage>
        <taxon>Bacteria</taxon>
        <taxon>Pseudomonadati</taxon>
        <taxon>Pseudomonadota</taxon>
        <taxon>Gammaproteobacteria</taxon>
        <taxon>Cardiobacteriales</taxon>
        <taxon>Ostreibacteriaceae</taxon>
        <taxon>Ostreibacterium</taxon>
    </lineage>
</organism>
<keyword evidence="11" id="KW-0739">Sodium transport</keyword>
<feature type="transmembrane region" description="Helical" evidence="12">
    <location>
        <begin position="127"/>
        <end position="149"/>
    </location>
</feature>
<keyword evidence="8" id="KW-0915">Sodium</keyword>
<dbReference type="Pfam" id="PF00999">
    <property type="entry name" value="Na_H_Exchanger"/>
    <property type="match status" value="1"/>
</dbReference>
<evidence type="ECO:0000313" key="15">
    <source>
        <dbReference type="Proteomes" id="UP000471298"/>
    </source>
</evidence>
<protein>
    <submittedName>
        <fullName evidence="14">Sodium:proton antiporter</fullName>
    </submittedName>
</protein>
<evidence type="ECO:0000256" key="5">
    <source>
        <dbReference type="ARBA" id="ARBA00022475"/>
    </source>
</evidence>
<comment type="caution">
    <text evidence="14">The sequence shown here is derived from an EMBL/GenBank/DDBJ whole genome shotgun (WGS) entry which is preliminary data.</text>
</comment>
<dbReference type="EMBL" id="WHNW01000005">
    <property type="protein sequence ID" value="MPV86200.1"/>
    <property type="molecule type" value="Genomic_DNA"/>
</dbReference>
<feature type="transmembrane region" description="Helical" evidence="12">
    <location>
        <begin position="416"/>
        <end position="438"/>
    </location>
</feature>
<feature type="transmembrane region" description="Helical" evidence="12">
    <location>
        <begin position="385"/>
        <end position="404"/>
    </location>
</feature>
<dbReference type="PANTHER" id="PTHR10110">
    <property type="entry name" value="SODIUM/HYDROGEN EXCHANGER"/>
    <property type="match status" value="1"/>
</dbReference>
<dbReference type="FunCoup" id="A0A6N7EXC9">
    <property type="interactions" value="100"/>
</dbReference>
<keyword evidence="6 12" id="KW-0812">Transmembrane</keyword>
<evidence type="ECO:0000313" key="14">
    <source>
        <dbReference type="EMBL" id="MPV86200.1"/>
    </source>
</evidence>
<evidence type="ECO:0000256" key="12">
    <source>
        <dbReference type="SAM" id="Phobius"/>
    </source>
</evidence>
<feature type="transmembrane region" description="Helical" evidence="12">
    <location>
        <begin position="227"/>
        <end position="256"/>
    </location>
</feature>
<keyword evidence="10 12" id="KW-0472">Membrane</keyword>
<evidence type="ECO:0000256" key="1">
    <source>
        <dbReference type="ARBA" id="ARBA00004651"/>
    </source>
</evidence>
<keyword evidence="9" id="KW-0406">Ion transport</keyword>
<dbReference type="GO" id="GO:0051453">
    <property type="term" value="P:regulation of intracellular pH"/>
    <property type="evidence" value="ECO:0007669"/>
    <property type="project" value="TreeGrafter"/>
</dbReference>
<evidence type="ECO:0000256" key="2">
    <source>
        <dbReference type="ARBA" id="ARBA00007367"/>
    </source>
</evidence>
<keyword evidence="15" id="KW-1185">Reference proteome</keyword>
<reference evidence="14 15" key="1">
    <citation type="submission" date="2019-10" db="EMBL/GenBank/DDBJ databases">
        <title>Cardiobacteriales fam. a chemoheterotrophic member of the order Cardiobacteriales, and proposal of Cardiobacteriales fam. nov.</title>
        <authorList>
            <person name="Wang C."/>
        </authorList>
    </citation>
    <scope>NUCLEOTIDE SEQUENCE [LARGE SCALE GENOMIC DNA]</scope>
    <source>
        <strain evidence="14 15">ML27</strain>
    </source>
</reference>
<keyword evidence="5" id="KW-1003">Cell membrane</keyword>
<comment type="similarity">
    <text evidence="2">Belongs to the monovalent cation:proton antiporter 1 (CPA1) transporter (TC 2.A.36) family.</text>
</comment>
<keyword evidence="3" id="KW-0813">Transport</keyword>
<gene>
    <name evidence="14" type="ORF">GCU85_05585</name>
</gene>